<comment type="caution">
    <text evidence="3">The sequence shown here is derived from an EMBL/GenBank/DDBJ whole genome shotgun (WGS) entry which is preliminary data.</text>
</comment>
<gene>
    <name evidence="3" type="ORF">GCM10022204_27750</name>
</gene>
<evidence type="ECO:0000256" key="1">
    <source>
        <dbReference type="SAM" id="MobiDB-lite"/>
    </source>
</evidence>
<protein>
    <recommendedName>
        <fullName evidence="5">DUF3099 domain-containing protein</fullName>
    </recommendedName>
</protein>
<accession>A0ABP7DUF0</accession>
<proteinExistence type="predicted"/>
<dbReference type="RefSeq" id="WP_344812986.1">
    <property type="nucleotide sequence ID" value="NZ_BAAAYX010000013.1"/>
</dbReference>
<feature type="transmembrane region" description="Helical" evidence="2">
    <location>
        <begin position="51"/>
        <end position="69"/>
    </location>
</feature>
<evidence type="ECO:0000313" key="4">
    <source>
        <dbReference type="Proteomes" id="UP001500051"/>
    </source>
</evidence>
<keyword evidence="2" id="KW-1133">Transmembrane helix</keyword>
<dbReference type="Proteomes" id="UP001500051">
    <property type="component" value="Unassembled WGS sequence"/>
</dbReference>
<evidence type="ECO:0000313" key="3">
    <source>
        <dbReference type="EMBL" id="GAA3708161.1"/>
    </source>
</evidence>
<feature type="region of interest" description="Disordered" evidence="1">
    <location>
        <begin position="97"/>
        <end position="125"/>
    </location>
</feature>
<sequence>MTGADDRLGPERRADRPTGSRSGGGVAFGSTSVITNARSARSLEQSTRQRRYAITMAFRTGCFIAMIFVPGVFRWVLFAGAVFLPYVAVIFANQSHQRDPEDAVNGGVPSDAPAVTTGGERPQLVSGDVITGDVIDGEVEEPDDRVA</sequence>
<dbReference type="Pfam" id="PF11298">
    <property type="entry name" value="DUF3099"/>
    <property type="match status" value="1"/>
</dbReference>
<name>A0ABP7DUF0_9ACTN</name>
<dbReference type="EMBL" id="BAAAYX010000013">
    <property type="protein sequence ID" value="GAA3708161.1"/>
    <property type="molecule type" value="Genomic_DNA"/>
</dbReference>
<evidence type="ECO:0008006" key="5">
    <source>
        <dbReference type="Google" id="ProtNLM"/>
    </source>
</evidence>
<keyword evidence="4" id="KW-1185">Reference proteome</keyword>
<keyword evidence="2" id="KW-0812">Transmembrane</keyword>
<organism evidence="3 4">
    <name type="scientific">Microlunatus aurantiacus</name>
    <dbReference type="NCBI Taxonomy" id="446786"/>
    <lineage>
        <taxon>Bacteria</taxon>
        <taxon>Bacillati</taxon>
        <taxon>Actinomycetota</taxon>
        <taxon>Actinomycetes</taxon>
        <taxon>Propionibacteriales</taxon>
        <taxon>Propionibacteriaceae</taxon>
        <taxon>Microlunatus</taxon>
    </lineage>
</organism>
<evidence type="ECO:0000256" key="2">
    <source>
        <dbReference type="SAM" id="Phobius"/>
    </source>
</evidence>
<reference evidence="4" key="1">
    <citation type="journal article" date="2019" name="Int. J. Syst. Evol. Microbiol.">
        <title>The Global Catalogue of Microorganisms (GCM) 10K type strain sequencing project: providing services to taxonomists for standard genome sequencing and annotation.</title>
        <authorList>
            <consortium name="The Broad Institute Genomics Platform"/>
            <consortium name="The Broad Institute Genome Sequencing Center for Infectious Disease"/>
            <person name="Wu L."/>
            <person name="Ma J."/>
        </authorList>
    </citation>
    <scope>NUCLEOTIDE SEQUENCE [LARGE SCALE GENOMIC DNA]</scope>
    <source>
        <strain evidence="4">JCM 16548</strain>
    </source>
</reference>
<feature type="region of interest" description="Disordered" evidence="1">
    <location>
        <begin position="1"/>
        <end position="29"/>
    </location>
</feature>
<dbReference type="InterPro" id="IPR021449">
    <property type="entry name" value="DUF3099"/>
</dbReference>
<keyword evidence="2" id="KW-0472">Membrane</keyword>
<feature type="compositionally biased region" description="Basic and acidic residues" evidence="1">
    <location>
        <begin position="1"/>
        <end position="18"/>
    </location>
</feature>